<dbReference type="AlphaFoldDB" id="A0A1L9TTY9"/>
<dbReference type="InterPro" id="IPR003607">
    <property type="entry name" value="HD/PDEase_dom"/>
</dbReference>
<evidence type="ECO:0000313" key="3">
    <source>
        <dbReference type="Proteomes" id="UP000184356"/>
    </source>
</evidence>
<dbReference type="GeneID" id="63767760"/>
<dbReference type="Gene3D" id="1.10.3210.10">
    <property type="entry name" value="Hypothetical protein af1432"/>
    <property type="match status" value="1"/>
</dbReference>
<dbReference type="RefSeq" id="XP_040706736.1">
    <property type="nucleotide sequence ID" value="XM_040851687.1"/>
</dbReference>
<protein>
    <recommendedName>
        <fullName evidence="1">HD domain-containing protein</fullName>
    </recommendedName>
</protein>
<evidence type="ECO:0000259" key="1">
    <source>
        <dbReference type="Pfam" id="PF01966"/>
    </source>
</evidence>
<dbReference type="PANTHER" id="PTHR40202:SF1">
    <property type="entry name" value="HD DOMAIN-CONTAINING PROTEIN"/>
    <property type="match status" value="1"/>
</dbReference>
<dbReference type="Pfam" id="PF01966">
    <property type="entry name" value="HD"/>
    <property type="match status" value="1"/>
</dbReference>
<dbReference type="SUPFAM" id="SSF109604">
    <property type="entry name" value="HD-domain/PDEase-like"/>
    <property type="match status" value="1"/>
</dbReference>
<accession>A0A1L9TTY9</accession>
<feature type="domain" description="HD" evidence="1">
    <location>
        <begin position="32"/>
        <end position="114"/>
    </location>
</feature>
<dbReference type="InterPro" id="IPR006674">
    <property type="entry name" value="HD_domain"/>
</dbReference>
<organism evidence="2 3">
    <name type="scientific">Aspergillus sydowii CBS 593.65</name>
    <dbReference type="NCBI Taxonomy" id="1036612"/>
    <lineage>
        <taxon>Eukaryota</taxon>
        <taxon>Fungi</taxon>
        <taxon>Dikarya</taxon>
        <taxon>Ascomycota</taxon>
        <taxon>Pezizomycotina</taxon>
        <taxon>Eurotiomycetes</taxon>
        <taxon>Eurotiomycetidae</taxon>
        <taxon>Eurotiales</taxon>
        <taxon>Aspergillaceae</taxon>
        <taxon>Aspergillus</taxon>
        <taxon>Aspergillus subgen. Nidulantes</taxon>
    </lineage>
</organism>
<dbReference type="EMBL" id="KV878583">
    <property type="protein sequence ID" value="OJJ62930.1"/>
    <property type="molecule type" value="Genomic_DNA"/>
</dbReference>
<dbReference type="PANTHER" id="PTHR40202">
    <property type="match status" value="1"/>
</dbReference>
<gene>
    <name evidence="2" type="ORF">ASPSYDRAFT_86580</name>
</gene>
<dbReference type="VEuPathDB" id="FungiDB:ASPSYDRAFT_86580"/>
<dbReference type="CDD" id="cd00077">
    <property type="entry name" value="HDc"/>
    <property type="match status" value="1"/>
</dbReference>
<dbReference type="Proteomes" id="UP000184356">
    <property type="component" value="Unassembled WGS sequence"/>
</dbReference>
<reference evidence="3" key="1">
    <citation type="journal article" date="2017" name="Genome Biol.">
        <title>Comparative genomics reveals high biological diversity and specific adaptations in the industrially and medically important fungal genus Aspergillus.</title>
        <authorList>
            <person name="de Vries R.P."/>
            <person name="Riley R."/>
            <person name="Wiebenga A."/>
            <person name="Aguilar-Osorio G."/>
            <person name="Amillis S."/>
            <person name="Uchima C.A."/>
            <person name="Anderluh G."/>
            <person name="Asadollahi M."/>
            <person name="Askin M."/>
            <person name="Barry K."/>
            <person name="Battaglia E."/>
            <person name="Bayram O."/>
            <person name="Benocci T."/>
            <person name="Braus-Stromeyer S.A."/>
            <person name="Caldana C."/>
            <person name="Canovas D."/>
            <person name="Cerqueira G.C."/>
            <person name="Chen F."/>
            <person name="Chen W."/>
            <person name="Choi C."/>
            <person name="Clum A."/>
            <person name="Dos Santos R.A."/>
            <person name="Damasio A.R."/>
            <person name="Diallinas G."/>
            <person name="Emri T."/>
            <person name="Fekete E."/>
            <person name="Flipphi M."/>
            <person name="Freyberg S."/>
            <person name="Gallo A."/>
            <person name="Gournas C."/>
            <person name="Habgood R."/>
            <person name="Hainaut M."/>
            <person name="Harispe M.L."/>
            <person name="Henrissat B."/>
            <person name="Hilden K.S."/>
            <person name="Hope R."/>
            <person name="Hossain A."/>
            <person name="Karabika E."/>
            <person name="Karaffa L."/>
            <person name="Karanyi Z."/>
            <person name="Krasevec N."/>
            <person name="Kuo A."/>
            <person name="Kusch H."/>
            <person name="LaButti K."/>
            <person name="Lagendijk E.L."/>
            <person name="Lapidus A."/>
            <person name="Levasseur A."/>
            <person name="Lindquist E."/>
            <person name="Lipzen A."/>
            <person name="Logrieco A.F."/>
            <person name="MacCabe A."/>
            <person name="Maekelae M.R."/>
            <person name="Malavazi I."/>
            <person name="Melin P."/>
            <person name="Meyer V."/>
            <person name="Mielnichuk N."/>
            <person name="Miskei M."/>
            <person name="Molnar A.P."/>
            <person name="Mule G."/>
            <person name="Ngan C.Y."/>
            <person name="Orejas M."/>
            <person name="Orosz E."/>
            <person name="Ouedraogo J.P."/>
            <person name="Overkamp K.M."/>
            <person name="Park H.-S."/>
            <person name="Perrone G."/>
            <person name="Piumi F."/>
            <person name="Punt P.J."/>
            <person name="Ram A.F."/>
            <person name="Ramon A."/>
            <person name="Rauscher S."/>
            <person name="Record E."/>
            <person name="Riano-Pachon D.M."/>
            <person name="Robert V."/>
            <person name="Roehrig J."/>
            <person name="Ruller R."/>
            <person name="Salamov A."/>
            <person name="Salih N.S."/>
            <person name="Samson R.A."/>
            <person name="Sandor E."/>
            <person name="Sanguinetti M."/>
            <person name="Schuetze T."/>
            <person name="Sepcic K."/>
            <person name="Shelest E."/>
            <person name="Sherlock G."/>
            <person name="Sophianopoulou V."/>
            <person name="Squina F.M."/>
            <person name="Sun H."/>
            <person name="Susca A."/>
            <person name="Todd R.B."/>
            <person name="Tsang A."/>
            <person name="Unkles S.E."/>
            <person name="van de Wiele N."/>
            <person name="van Rossen-Uffink D."/>
            <person name="Oliveira J.V."/>
            <person name="Vesth T.C."/>
            <person name="Visser J."/>
            <person name="Yu J.-H."/>
            <person name="Zhou M."/>
            <person name="Andersen M.R."/>
            <person name="Archer D.B."/>
            <person name="Baker S.E."/>
            <person name="Benoit I."/>
            <person name="Brakhage A.A."/>
            <person name="Braus G.H."/>
            <person name="Fischer R."/>
            <person name="Frisvad J.C."/>
            <person name="Goldman G.H."/>
            <person name="Houbraken J."/>
            <person name="Oakley B."/>
            <person name="Pocsi I."/>
            <person name="Scazzocchio C."/>
            <person name="Seiboth B."/>
            <person name="vanKuyk P.A."/>
            <person name="Wortman J."/>
            <person name="Dyer P.S."/>
            <person name="Grigoriev I.V."/>
        </authorList>
    </citation>
    <scope>NUCLEOTIDE SEQUENCE [LARGE SCALE GENOMIC DNA]</scope>
    <source>
        <strain evidence="3">CBS 593.65</strain>
    </source>
</reference>
<name>A0A1L9TTY9_9EURO</name>
<evidence type="ECO:0000313" key="2">
    <source>
        <dbReference type="EMBL" id="OJJ62930.1"/>
    </source>
</evidence>
<dbReference type="InterPro" id="IPR052567">
    <property type="entry name" value="OP_Dioxygenase"/>
</dbReference>
<keyword evidence="3" id="KW-1185">Reference proteome</keyword>
<sequence length="367" mass="40526">MATPHGTIKSLFAFILAQGQSDYLGERISQLQHSLQCAYLAHTDPTYGSDAEIVLAALLHDVGRFIPDAKDMPAMIAPDGAYIGRASHEVLGERYLRQLGFSEKVCQLVGAHVLAKRFLVSTEGEYYGGLSETSKRTLRFQGGFFTEEQVRDARNDPWLDAKLAVRRWDDRAKDPGMEVPGLDAYEDLAVRCLIDSRARVVVVDRLYALPVKPVLIIVVSECLFEQAVQDGVISGMKDHDWIVGRYPHTKNGNRHPVEEEVLDQLSRRGVQVVQMSADCDTLSSLPSTDAAGRSRLVLENGLSMLQNDTTFVHLSLAAELQYTAFIGMLDNLQNLTRDTVVAITAISSGRCTEKTVFDAVLQRASSV</sequence>
<dbReference type="OrthoDB" id="445007at2759"/>
<proteinExistence type="predicted"/>
<dbReference type="STRING" id="1036612.A0A1L9TTY9"/>